<dbReference type="EMBL" id="JAIVFQ010000009">
    <property type="protein sequence ID" value="MCC5599418.1"/>
    <property type="molecule type" value="Genomic_DNA"/>
</dbReference>
<feature type="region of interest" description="Disordered" evidence="1">
    <location>
        <begin position="48"/>
        <end position="69"/>
    </location>
</feature>
<evidence type="ECO:0000256" key="1">
    <source>
        <dbReference type="SAM" id="MobiDB-lite"/>
    </source>
</evidence>
<dbReference type="RefSeq" id="WP_229484276.1">
    <property type="nucleotide sequence ID" value="NZ_JAIVFQ010000009.1"/>
</dbReference>
<accession>A0ABS8I5F4</accession>
<protein>
    <submittedName>
        <fullName evidence="2">Uncharacterized protein</fullName>
    </submittedName>
</protein>
<keyword evidence="3" id="KW-1185">Reference proteome</keyword>
<evidence type="ECO:0000313" key="3">
    <source>
        <dbReference type="Proteomes" id="UP001199525"/>
    </source>
</evidence>
<gene>
    <name evidence="2" type="ORF">LC586_09345</name>
</gene>
<sequence length="126" mass="13942">MKNKNRIVKDTISLIVTLGITAVGMSAANARPVGINAEEGANAVSTNVANDTQKPNQPKACSQEANTVDSRAKRITQKENCKPQCVRRDEEGYCIEFEECLHKEQDLLKIKSLIHSKPPINKILRN</sequence>
<reference evidence="2 3" key="1">
    <citation type="journal article" date="2021" name="Microorganisms">
        <title>Genome Evolution of Filamentous Cyanobacterium Nostoc Species: From Facultative Symbiosis to Free Living.</title>
        <authorList>
            <person name="Huo D."/>
            <person name="Li H."/>
            <person name="Cai F."/>
            <person name="Guo X."/>
            <person name="Qiao Z."/>
            <person name="Wang W."/>
            <person name="Yu G."/>
            <person name="Li R."/>
        </authorList>
    </citation>
    <scope>NUCLEOTIDE SEQUENCE [LARGE SCALE GENOMIC DNA]</scope>
    <source>
        <strain evidence="2 3">CHAB 5714</strain>
    </source>
</reference>
<organism evidence="2 3">
    <name type="scientific">Nostoc favosum CHAB5714</name>
    <dbReference type="NCBI Taxonomy" id="2780399"/>
    <lineage>
        <taxon>Bacteria</taxon>
        <taxon>Bacillati</taxon>
        <taxon>Cyanobacteriota</taxon>
        <taxon>Cyanophyceae</taxon>
        <taxon>Nostocales</taxon>
        <taxon>Nostocaceae</taxon>
        <taxon>Nostoc</taxon>
        <taxon>Nostoc favosum</taxon>
    </lineage>
</organism>
<evidence type="ECO:0000313" key="2">
    <source>
        <dbReference type="EMBL" id="MCC5599418.1"/>
    </source>
</evidence>
<dbReference type="Proteomes" id="UP001199525">
    <property type="component" value="Unassembled WGS sequence"/>
</dbReference>
<comment type="caution">
    <text evidence="2">The sequence shown here is derived from an EMBL/GenBank/DDBJ whole genome shotgun (WGS) entry which is preliminary data.</text>
</comment>
<name>A0ABS8I5F4_9NOSO</name>
<proteinExistence type="predicted"/>